<sequence>MRISAKKPRPRPIFALCAPYPEAQPQEAEVRVRTSILAFVLAAVSTIAGAQDSGLTSLETTDAGRSWLAVGRLDIDGTGFCTGALIAPDLVLTAAHCLYDKTTGQRIDPARIEFLAGWRRGRASAYRRVARAVHHPDYLYEGAVTAERVRNDLALLKLSQPIRNTTVVPFETGNRPMRGDAVQVVSYAHDRAEAPSLQEACAVMARQQGVLVMSCDVDFGASGSPVFSLSDSTPRIVSVVSAKAEVDGARVALGTSLDDTLTFLMGELDSHKRAEIPTVPRVNRLSASGQGSASGAKFVRP</sequence>
<dbReference type="Proteomes" id="UP000001023">
    <property type="component" value="Chromosome"/>
</dbReference>
<dbReference type="MEROPS" id="S01.260"/>
<dbReference type="InterPro" id="IPR043504">
    <property type="entry name" value="Peptidase_S1_PA_chymotrypsin"/>
</dbReference>
<feature type="domain" description="Peptidase S1" evidence="2">
    <location>
        <begin position="47"/>
        <end position="269"/>
    </location>
</feature>
<dbReference type="Gene3D" id="2.40.10.10">
    <property type="entry name" value="Trypsin-like serine proteases"/>
    <property type="match status" value="2"/>
</dbReference>
<name>Q5LMT0_RUEPO</name>
<dbReference type="PROSITE" id="PS00134">
    <property type="entry name" value="TRYPSIN_HIS"/>
    <property type="match status" value="1"/>
</dbReference>
<proteinExistence type="predicted"/>
<keyword evidence="1" id="KW-0732">Signal</keyword>
<dbReference type="EMBL" id="CP000031">
    <property type="protein sequence ID" value="AAV96708.1"/>
    <property type="molecule type" value="Genomic_DNA"/>
</dbReference>
<dbReference type="GO" id="GO:0006508">
    <property type="term" value="P:proteolysis"/>
    <property type="evidence" value="ECO:0007669"/>
    <property type="project" value="InterPro"/>
</dbReference>
<dbReference type="STRING" id="246200.SPO3482"/>
<protein>
    <submittedName>
        <fullName evidence="3">Trypsin domain protein</fullName>
    </submittedName>
</protein>
<evidence type="ECO:0000313" key="3">
    <source>
        <dbReference type="EMBL" id="AAV96708.1"/>
    </source>
</evidence>
<dbReference type="InterPro" id="IPR001254">
    <property type="entry name" value="Trypsin_dom"/>
</dbReference>
<dbReference type="InterPro" id="IPR050966">
    <property type="entry name" value="Glutamyl_endopeptidase"/>
</dbReference>
<dbReference type="KEGG" id="sil:SPO3482"/>
<evidence type="ECO:0000256" key="1">
    <source>
        <dbReference type="ARBA" id="ARBA00022729"/>
    </source>
</evidence>
<dbReference type="Pfam" id="PF00089">
    <property type="entry name" value="Trypsin"/>
    <property type="match status" value="1"/>
</dbReference>
<dbReference type="PRINTS" id="PR00722">
    <property type="entry name" value="CHYMOTRYPSIN"/>
</dbReference>
<evidence type="ECO:0000313" key="4">
    <source>
        <dbReference type="Proteomes" id="UP000001023"/>
    </source>
</evidence>
<organism evidence="3 4">
    <name type="scientific">Ruegeria pomeroyi (strain ATCC 700808 / DSM 15171 / DSS-3)</name>
    <name type="common">Silicibacter pomeroyi</name>
    <dbReference type="NCBI Taxonomy" id="246200"/>
    <lineage>
        <taxon>Bacteria</taxon>
        <taxon>Pseudomonadati</taxon>
        <taxon>Pseudomonadota</taxon>
        <taxon>Alphaproteobacteria</taxon>
        <taxon>Rhodobacterales</taxon>
        <taxon>Roseobacteraceae</taxon>
        <taxon>Ruegeria</taxon>
    </lineage>
</organism>
<reference evidence="3 4" key="2">
    <citation type="journal article" date="2014" name="Stand. Genomic Sci.">
        <title>An updated genome annotation for the model marine bacterium Ruegeria pomeroyi DSS-3.</title>
        <authorList>
            <person name="Rivers A.R."/>
            <person name="Smith C.B."/>
            <person name="Moran M.A."/>
        </authorList>
    </citation>
    <scope>GENOME REANNOTATION</scope>
    <source>
        <strain evidence="4">ATCC 700808 / DSM 15171 / DSS-3</strain>
    </source>
</reference>
<dbReference type="PANTHER" id="PTHR15462:SF8">
    <property type="entry name" value="SERINE PROTEASE"/>
    <property type="match status" value="1"/>
</dbReference>
<dbReference type="PANTHER" id="PTHR15462">
    <property type="entry name" value="SERINE PROTEASE"/>
    <property type="match status" value="1"/>
</dbReference>
<keyword evidence="4" id="KW-1185">Reference proteome</keyword>
<dbReference type="InterPro" id="IPR001314">
    <property type="entry name" value="Peptidase_S1A"/>
</dbReference>
<dbReference type="PaxDb" id="246200-SPO3482"/>
<dbReference type="GO" id="GO:0004252">
    <property type="term" value="F:serine-type endopeptidase activity"/>
    <property type="evidence" value="ECO:0007669"/>
    <property type="project" value="InterPro"/>
</dbReference>
<dbReference type="SUPFAM" id="SSF50494">
    <property type="entry name" value="Trypsin-like serine proteases"/>
    <property type="match status" value="1"/>
</dbReference>
<dbReference type="PROSITE" id="PS50240">
    <property type="entry name" value="TRYPSIN_DOM"/>
    <property type="match status" value="1"/>
</dbReference>
<evidence type="ECO:0000259" key="2">
    <source>
        <dbReference type="PROSITE" id="PS50240"/>
    </source>
</evidence>
<gene>
    <name evidence="3" type="ordered locus">SPO3482</name>
</gene>
<dbReference type="eggNOG" id="COG3591">
    <property type="taxonomic scope" value="Bacteria"/>
</dbReference>
<dbReference type="AlphaFoldDB" id="Q5LMT0"/>
<dbReference type="InterPro" id="IPR018114">
    <property type="entry name" value="TRYPSIN_HIS"/>
</dbReference>
<dbReference type="SMART" id="SM00020">
    <property type="entry name" value="Tryp_SPc"/>
    <property type="match status" value="1"/>
</dbReference>
<dbReference type="InterPro" id="IPR009003">
    <property type="entry name" value="Peptidase_S1_PA"/>
</dbReference>
<dbReference type="HOGENOM" id="CLU_071546_1_0_5"/>
<accession>Q5LMT0</accession>
<reference evidence="3 4" key="1">
    <citation type="journal article" date="2004" name="Nature">
        <title>Genome sequence of Silicibacter pomeroyi reveals adaptations to the marine environment.</title>
        <authorList>
            <person name="Moran M.A."/>
            <person name="Buchan A."/>
            <person name="Gonzalez J.M."/>
            <person name="Heidelberg J.F."/>
            <person name="Whitman W.B."/>
            <person name="Kiene R.P."/>
            <person name="Henriksen J.R."/>
            <person name="King G.M."/>
            <person name="Belas R."/>
            <person name="Fuqua C."/>
            <person name="Brinkac L."/>
            <person name="Lewis M."/>
            <person name="Johri S."/>
            <person name="Weaver B."/>
            <person name="Pai G."/>
            <person name="Eisen J.A."/>
            <person name="Rahe E."/>
            <person name="Sheldon W.M."/>
            <person name="Ye W."/>
            <person name="Miller T.R."/>
            <person name="Carlton J."/>
            <person name="Rasko D.A."/>
            <person name="Paulsen I.T."/>
            <person name="Ren Q."/>
            <person name="Daugherty S.C."/>
            <person name="Deboy R.T."/>
            <person name="Dodson R.J."/>
            <person name="Durkin A.S."/>
            <person name="Madupu R."/>
            <person name="Nelson W.C."/>
            <person name="Sullivan S.A."/>
            <person name="Rosovitz M.J."/>
            <person name="Haft D.H."/>
            <person name="Selengut J."/>
            <person name="Ward N."/>
        </authorList>
    </citation>
    <scope>NUCLEOTIDE SEQUENCE [LARGE SCALE GENOMIC DNA]</scope>
    <source>
        <strain evidence="4">ATCC 700808 / DSM 15171 / DSS-3</strain>
    </source>
</reference>